<feature type="region of interest" description="Disordered" evidence="1">
    <location>
        <begin position="1"/>
        <end position="35"/>
    </location>
</feature>
<protein>
    <submittedName>
        <fullName evidence="2">Uncharacterized protein</fullName>
    </submittedName>
</protein>
<comment type="caution">
    <text evidence="2">The sequence shown here is derived from an EMBL/GenBank/DDBJ whole genome shotgun (WGS) entry which is preliminary data.</text>
</comment>
<organism evidence="2 3">
    <name type="scientific">Effrenium voratum</name>
    <dbReference type="NCBI Taxonomy" id="2562239"/>
    <lineage>
        <taxon>Eukaryota</taxon>
        <taxon>Sar</taxon>
        <taxon>Alveolata</taxon>
        <taxon>Dinophyceae</taxon>
        <taxon>Suessiales</taxon>
        <taxon>Symbiodiniaceae</taxon>
        <taxon>Effrenium</taxon>
    </lineage>
</organism>
<evidence type="ECO:0000313" key="3">
    <source>
        <dbReference type="Proteomes" id="UP001178507"/>
    </source>
</evidence>
<keyword evidence="3" id="KW-1185">Reference proteome</keyword>
<evidence type="ECO:0000256" key="1">
    <source>
        <dbReference type="SAM" id="MobiDB-lite"/>
    </source>
</evidence>
<dbReference type="EMBL" id="CAUJNA010000872">
    <property type="protein sequence ID" value="CAJ1382106.1"/>
    <property type="molecule type" value="Genomic_DNA"/>
</dbReference>
<reference evidence="2" key="1">
    <citation type="submission" date="2023-08" db="EMBL/GenBank/DDBJ databases">
        <authorList>
            <person name="Chen Y."/>
            <person name="Shah S."/>
            <person name="Dougan E. K."/>
            <person name="Thang M."/>
            <person name="Chan C."/>
        </authorList>
    </citation>
    <scope>NUCLEOTIDE SEQUENCE</scope>
</reference>
<gene>
    <name evidence="2" type="ORF">EVOR1521_LOCUS9572</name>
</gene>
<proteinExistence type="predicted"/>
<dbReference type="AlphaFoldDB" id="A0AA36I8D3"/>
<evidence type="ECO:0000313" key="2">
    <source>
        <dbReference type="EMBL" id="CAJ1382106.1"/>
    </source>
</evidence>
<sequence>MASGHCGPSGLRRFPLHRGRRPPGDQRGRRAAGAASGEVLLGRVAHSVSITREIAMELALAMTSSLAALPAELHADIEILRAEQAALATMMLSRSRVTRDAQQIDEQSELNKAMDSLCERIQEWEMMQQEEDKRAAAANRERELRIKQELQEMPQADPFDSSDLELMEEEPNAGHAILVRLLLLSHAASHIPKEGKRERQGPEQQAVLCFQGHRTLCPRRWLSLPPLRPPLY</sequence>
<dbReference type="Proteomes" id="UP001178507">
    <property type="component" value="Unassembled WGS sequence"/>
</dbReference>
<accession>A0AA36I8D3</accession>
<name>A0AA36I8D3_9DINO</name>